<dbReference type="AlphaFoldDB" id="A0A4Y2L895"/>
<proteinExistence type="predicted"/>
<dbReference type="Proteomes" id="UP000499080">
    <property type="component" value="Unassembled WGS sequence"/>
</dbReference>
<protein>
    <submittedName>
        <fullName evidence="3">Retrovirus-related Pol polyprotein from transposon opus</fullName>
    </submittedName>
</protein>
<evidence type="ECO:0000313" key="2">
    <source>
        <dbReference type="EMBL" id="GBN10900.1"/>
    </source>
</evidence>
<dbReference type="FunFam" id="3.30.70.270:FF:000003">
    <property type="entry name" value="Transposon Ty3-G Gag-Pol polyprotein"/>
    <property type="match status" value="1"/>
</dbReference>
<reference evidence="3 4" key="1">
    <citation type="journal article" date="2019" name="Sci. Rep.">
        <title>Orb-weaving spider Araneus ventricosus genome elucidates the spidroin gene catalogue.</title>
        <authorList>
            <person name="Kono N."/>
            <person name="Nakamura H."/>
            <person name="Ohtoshi R."/>
            <person name="Moran D.A.P."/>
            <person name="Shinohara A."/>
            <person name="Yoshida Y."/>
            <person name="Fujiwara M."/>
            <person name="Mori M."/>
            <person name="Tomita M."/>
            <person name="Arakawa K."/>
        </authorList>
    </citation>
    <scope>NUCLEOTIDE SEQUENCE [LARGE SCALE GENOMIC DNA]</scope>
</reference>
<dbReference type="EMBL" id="BGPR01275854">
    <property type="protein sequence ID" value="GBN10900.1"/>
    <property type="molecule type" value="Genomic_DNA"/>
</dbReference>
<evidence type="ECO:0000313" key="3">
    <source>
        <dbReference type="EMBL" id="GBN10931.1"/>
    </source>
</evidence>
<dbReference type="GO" id="GO:0071897">
    <property type="term" value="P:DNA biosynthetic process"/>
    <property type="evidence" value="ECO:0007669"/>
    <property type="project" value="UniProtKB-ARBA"/>
</dbReference>
<dbReference type="InterPro" id="IPR050951">
    <property type="entry name" value="Retrovirus_Pol_polyprotein"/>
</dbReference>
<name>A0A4Y2L895_ARAVE</name>
<dbReference type="InterPro" id="IPR043128">
    <property type="entry name" value="Rev_trsase/Diguanyl_cyclase"/>
</dbReference>
<organism evidence="3 4">
    <name type="scientific">Araneus ventricosus</name>
    <name type="common">Orbweaver spider</name>
    <name type="synonym">Epeira ventricosa</name>
    <dbReference type="NCBI Taxonomy" id="182803"/>
    <lineage>
        <taxon>Eukaryota</taxon>
        <taxon>Metazoa</taxon>
        <taxon>Ecdysozoa</taxon>
        <taxon>Arthropoda</taxon>
        <taxon>Chelicerata</taxon>
        <taxon>Arachnida</taxon>
        <taxon>Araneae</taxon>
        <taxon>Araneomorphae</taxon>
        <taxon>Entelegynae</taxon>
        <taxon>Araneoidea</taxon>
        <taxon>Araneidae</taxon>
        <taxon>Araneus</taxon>
    </lineage>
</organism>
<dbReference type="InterPro" id="IPR043502">
    <property type="entry name" value="DNA/RNA_pol_sf"/>
</dbReference>
<gene>
    <name evidence="3" type="primary">pol_1619</name>
    <name evidence="2" type="synonym">pol_1609</name>
    <name evidence="2" type="ORF">AVEN_254956_1</name>
    <name evidence="3" type="ORF">AVEN_271807_1</name>
</gene>
<dbReference type="Gene3D" id="3.30.70.270">
    <property type="match status" value="2"/>
</dbReference>
<dbReference type="PANTHER" id="PTHR37984">
    <property type="entry name" value="PROTEIN CBG26694"/>
    <property type="match status" value="1"/>
</dbReference>
<dbReference type="EMBL" id="BGPR01275865">
    <property type="protein sequence ID" value="GBN10931.1"/>
    <property type="molecule type" value="Genomic_DNA"/>
</dbReference>
<evidence type="ECO:0000259" key="1">
    <source>
        <dbReference type="PROSITE" id="PS50878"/>
    </source>
</evidence>
<feature type="domain" description="Reverse transcriptase" evidence="1">
    <location>
        <begin position="1"/>
        <end position="69"/>
    </location>
</feature>
<dbReference type="Pfam" id="PF00078">
    <property type="entry name" value="RVT_1"/>
    <property type="match status" value="1"/>
</dbReference>
<dbReference type="InterPro" id="IPR000477">
    <property type="entry name" value="RT_dom"/>
</dbReference>
<dbReference type="PROSITE" id="PS50878">
    <property type="entry name" value="RT_POL"/>
    <property type="match status" value="1"/>
</dbReference>
<dbReference type="OrthoDB" id="6538174at2759"/>
<dbReference type="SUPFAM" id="SSF56672">
    <property type="entry name" value="DNA/RNA polymerases"/>
    <property type="match status" value="1"/>
</dbReference>
<sequence>MQRYIDSIIRDIPSCYAYVDDLLIASADQESHKSDLDLVFSKLSEHGIVVNPQKCVFGHSELTFLGFLVSSKGSSPLPENVQFLKEFPLPKTVQKLRRFLATLNFYHCFLKDAAKEQACLHSLAKIRLRKTTPLLHRRKTHNLLLSHARG</sequence>
<accession>A0A4Y2L895</accession>
<dbReference type="PANTHER" id="PTHR37984:SF5">
    <property type="entry name" value="PROTEIN NYNRIN-LIKE"/>
    <property type="match status" value="1"/>
</dbReference>
<keyword evidence="4" id="KW-1185">Reference proteome</keyword>
<evidence type="ECO:0000313" key="4">
    <source>
        <dbReference type="Proteomes" id="UP000499080"/>
    </source>
</evidence>
<comment type="caution">
    <text evidence="3">The sequence shown here is derived from an EMBL/GenBank/DDBJ whole genome shotgun (WGS) entry which is preliminary data.</text>
</comment>